<dbReference type="AlphaFoldDB" id="A0A7C8M2G8"/>
<keyword evidence="2" id="KW-1185">Reference proteome</keyword>
<evidence type="ECO:0000313" key="2">
    <source>
        <dbReference type="Proteomes" id="UP000481861"/>
    </source>
</evidence>
<proteinExistence type="predicted"/>
<organism evidence="1 2">
    <name type="scientific">Massariosphaeria phaeospora</name>
    <dbReference type="NCBI Taxonomy" id="100035"/>
    <lineage>
        <taxon>Eukaryota</taxon>
        <taxon>Fungi</taxon>
        <taxon>Dikarya</taxon>
        <taxon>Ascomycota</taxon>
        <taxon>Pezizomycotina</taxon>
        <taxon>Dothideomycetes</taxon>
        <taxon>Pleosporomycetidae</taxon>
        <taxon>Pleosporales</taxon>
        <taxon>Pleosporales incertae sedis</taxon>
        <taxon>Massariosphaeria</taxon>
    </lineage>
</organism>
<dbReference type="EMBL" id="JAADJZ010000030">
    <property type="protein sequence ID" value="KAF2866019.1"/>
    <property type="molecule type" value="Genomic_DNA"/>
</dbReference>
<reference evidence="1 2" key="1">
    <citation type="submission" date="2020-01" db="EMBL/GenBank/DDBJ databases">
        <authorList>
            <consortium name="DOE Joint Genome Institute"/>
            <person name="Haridas S."/>
            <person name="Albert R."/>
            <person name="Binder M."/>
            <person name="Bloem J."/>
            <person name="Labutti K."/>
            <person name="Salamov A."/>
            <person name="Andreopoulos B."/>
            <person name="Baker S.E."/>
            <person name="Barry K."/>
            <person name="Bills G."/>
            <person name="Bluhm B.H."/>
            <person name="Cannon C."/>
            <person name="Castanera R."/>
            <person name="Culley D.E."/>
            <person name="Daum C."/>
            <person name="Ezra D."/>
            <person name="Gonzalez J.B."/>
            <person name="Henrissat B."/>
            <person name="Kuo A."/>
            <person name="Liang C."/>
            <person name="Lipzen A."/>
            <person name="Lutzoni F."/>
            <person name="Magnuson J."/>
            <person name="Mondo S."/>
            <person name="Nolan M."/>
            <person name="Ohm R."/>
            <person name="Pangilinan J."/>
            <person name="Park H.-J.H."/>
            <person name="Ramirez L."/>
            <person name="Alfaro M."/>
            <person name="Sun H."/>
            <person name="Tritt A."/>
            <person name="Yoshinaga Y."/>
            <person name="Zwiers L.-H.L."/>
            <person name="Turgeon B.G."/>
            <person name="Goodwin S.B."/>
            <person name="Spatafora J.W."/>
            <person name="Crous P.W."/>
            <person name="Grigoriev I.V."/>
        </authorList>
    </citation>
    <scope>NUCLEOTIDE SEQUENCE [LARGE SCALE GENOMIC DNA]</scope>
    <source>
        <strain evidence="1 2">CBS 611.86</strain>
    </source>
</reference>
<dbReference type="Proteomes" id="UP000481861">
    <property type="component" value="Unassembled WGS sequence"/>
</dbReference>
<gene>
    <name evidence="1" type="ORF">BDV95DRAFT_245379</name>
</gene>
<name>A0A7C8M2G8_9PLEO</name>
<accession>A0A7C8M2G8</accession>
<comment type="caution">
    <text evidence="1">The sequence shown here is derived from an EMBL/GenBank/DDBJ whole genome shotgun (WGS) entry which is preliminary data.</text>
</comment>
<protein>
    <submittedName>
        <fullName evidence="1">Uncharacterized protein</fullName>
    </submittedName>
</protein>
<evidence type="ECO:0000313" key="1">
    <source>
        <dbReference type="EMBL" id="KAF2866019.1"/>
    </source>
</evidence>
<sequence length="264" mass="30363">MRLPGGLADRLWWMKDTLVNMVQHAAIPTFGTAAAFNPATIPPKLAQTPQLPARSAGFTSVETSPPATSFVLLCDAFFVELDTDTGHVETVDNIAKAYKWYHHWRVHVYRGRHKDNDDDEMWAHVRETQTLGFCDPTTLRVEYGPEKFTLQHETWMALSTLRDQLFTYFFTTSVEIWPNPAYCKVDEEHRWFHRTYGFFNHANLIAQWRIVRWSPKADVIANDLQQPQLPTAASVPKMQKWVKANRIVLTGGQYDSESSGYESE</sequence>